<keyword evidence="1" id="KW-0812">Transmembrane</keyword>
<dbReference type="Proteomes" id="UP000027222">
    <property type="component" value="Unassembled WGS sequence"/>
</dbReference>
<proteinExistence type="predicted"/>
<evidence type="ECO:0000256" key="1">
    <source>
        <dbReference type="SAM" id="Phobius"/>
    </source>
</evidence>
<keyword evidence="1" id="KW-0472">Membrane</keyword>
<sequence length="114" mass="13061">MHFALPLIYGYSAKVQLCVLSILLLISYLHRGARFAIAAIASAYLAFKTLIPLAGWTFYIFKGIAMFGFYITYFKIGIGYIMTAIDFVLNDGLEALIKELDKLEEKRKRGRRRR</sequence>
<keyword evidence="3" id="KW-1185">Reference proteome</keyword>
<dbReference type="AlphaFoldDB" id="A0A067T8Q9"/>
<keyword evidence="1" id="KW-1133">Transmembrane helix</keyword>
<evidence type="ECO:0000313" key="3">
    <source>
        <dbReference type="Proteomes" id="UP000027222"/>
    </source>
</evidence>
<gene>
    <name evidence="2" type="ORF">GALMADRAFT_1243127</name>
</gene>
<dbReference type="HOGENOM" id="CLU_140482_0_0_1"/>
<name>A0A067T8Q9_GALM3</name>
<organism evidence="2 3">
    <name type="scientific">Galerina marginata (strain CBS 339.88)</name>
    <dbReference type="NCBI Taxonomy" id="685588"/>
    <lineage>
        <taxon>Eukaryota</taxon>
        <taxon>Fungi</taxon>
        <taxon>Dikarya</taxon>
        <taxon>Basidiomycota</taxon>
        <taxon>Agaricomycotina</taxon>
        <taxon>Agaricomycetes</taxon>
        <taxon>Agaricomycetidae</taxon>
        <taxon>Agaricales</taxon>
        <taxon>Agaricineae</taxon>
        <taxon>Strophariaceae</taxon>
        <taxon>Galerina</taxon>
    </lineage>
</organism>
<evidence type="ECO:0000313" key="2">
    <source>
        <dbReference type="EMBL" id="KDR79496.1"/>
    </source>
</evidence>
<protein>
    <submittedName>
        <fullName evidence="2">Uncharacterized protein</fullName>
    </submittedName>
</protein>
<reference evidence="3" key="1">
    <citation type="journal article" date="2014" name="Proc. Natl. Acad. Sci. U.S.A.">
        <title>Extensive sampling of basidiomycete genomes demonstrates inadequacy of the white-rot/brown-rot paradigm for wood decay fungi.</title>
        <authorList>
            <person name="Riley R."/>
            <person name="Salamov A.A."/>
            <person name="Brown D.W."/>
            <person name="Nagy L.G."/>
            <person name="Floudas D."/>
            <person name="Held B.W."/>
            <person name="Levasseur A."/>
            <person name="Lombard V."/>
            <person name="Morin E."/>
            <person name="Otillar R."/>
            <person name="Lindquist E.A."/>
            <person name="Sun H."/>
            <person name="LaButti K.M."/>
            <person name="Schmutz J."/>
            <person name="Jabbour D."/>
            <person name="Luo H."/>
            <person name="Baker S.E."/>
            <person name="Pisabarro A.G."/>
            <person name="Walton J.D."/>
            <person name="Blanchette R.A."/>
            <person name="Henrissat B."/>
            <person name="Martin F."/>
            <person name="Cullen D."/>
            <person name="Hibbett D.S."/>
            <person name="Grigoriev I.V."/>
        </authorList>
    </citation>
    <scope>NUCLEOTIDE SEQUENCE [LARGE SCALE GENOMIC DNA]</scope>
    <source>
        <strain evidence="3">CBS 339.88</strain>
    </source>
</reference>
<dbReference type="EMBL" id="KL142373">
    <property type="protein sequence ID" value="KDR79496.1"/>
    <property type="molecule type" value="Genomic_DNA"/>
</dbReference>
<feature type="transmembrane region" description="Helical" evidence="1">
    <location>
        <begin position="35"/>
        <end position="61"/>
    </location>
</feature>
<accession>A0A067T8Q9</accession>
<feature type="transmembrane region" description="Helical" evidence="1">
    <location>
        <begin position="6"/>
        <end position="28"/>
    </location>
</feature>
<dbReference type="OrthoDB" id="3041984at2759"/>